<dbReference type="STRING" id="50429.A0A2B4SMA8"/>
<dbReference type="Pfam" id="PF24764">
    <property type="entry name" value="rva_4"/>
    <property type="match status" value="1"/>
</dbReference>
<feature type="domain" description="Integrase core" evidence="2">
    <location>
        <begin position="156"/>
        <end position="302"/>
    </location>
</feature>
<protein>
    <recommendedName>
        <fullName evidence="2">Integrase core domain-containing protein</fullName>
    </recommendedName>
</protein>
<dbReference type="AlphaFoldDB" id="A0A2B4SMA8"/>
<comment type="caution">
    <text evidence="3">The sequence shown here is derived from an EMBL/GenBank/DDBJ whole genome shotgun (WGS) entry which is preliminary data.</text>
</comment>
<dbReference type="PANTHER" id="PTHR46791">
    <property type="entry name" value="EXPRESSED PROTEIN"/>
    <property type="match status" value="1"/>
</dbReference>
<organism evidence="3 4">
    <name type="scientific">Stylophora pistillata</name>
    <name type="common">Smooth cauliflower coral</name>
    <dbReference type="NCBI Taxonomy" id="50429"/>
    <lineage>
        <taxon>Eukaryota</taxon>
        <taxon>Metazoa</taxon>
        <taxon>Cnidaria</taxon>
        <taxon>Anthozoa</taxon>
        <taxon>Hexacorallia</taxon>
        <taxon>Scleractinia</taxon>
        <taxon>Astrocoeniina</taxon>
        <taxon>Pocilloporidae</taxon>
        <taxon>Stylophora</taxon>
    </lineage>
</organism>
<name>A0A2B4SMA8_STYPI</name>
<keyword evidence="4" id="KW-1185">Reference proteome</keyword>
<dbReference type="InterPro" id="IPR012337">
    <property type="entry name" value="RNaseH-like_sf"/>
</dbReference>
<evidence type="ECO:0000313" key="4">
    <source>
        <dbReference type="Proteomes" id="UP000225706"/>
    </source>
</evidence>
<dbReference type="EMBL" id="LSMT01000057">
    <property type="protein sequence ID" value="PFX30010.1"/>
    <property type="molecule type" value="Genomic_DNA"/>
</dbReference>
<evidence type="ECO:0000259" key="2">
    <source>
        <dbReference type="Pfam" id="PF24764"/>
    </source>
</evidence>
<dbReference type="InterPro" id="IPR058913">
    <property type="entry name" value="Integrase_dom_put"/>
</dbReference>
<dbReference type="PANTHER" id="PTHR46791:SF13">
    <property type="entry name" value="CLR5 DOMAIN-CONTAINING PROTEIN"/>
    <property type="match status" value="1"/>
</dbReference>
<accession>A0A2B4SMA8</accession>
<proteinExistence type="predicted"/>
<keyword evidence="1" id="KW-0732">Signal</keyword>
<evidence type="ECO:0000313" key="3">
    <source>
        <dbReference type="EMBL" id="PFX30010.1"/>
    </source>
</evidence>
<evidence type="ECO:0000256" key="1">
    <source>
        <dbReference type="SAM" id="SignalP"/>
    </source>
</evidence>
<feature type="signal peptide" evidence="1">
    <location>
        <begin position="1"/>
        <end position="19"/>
    </location>
</feature>
<dbReference type="Proteomes" id="UP000225706">
    <property type="component" value="Unassembled WGS sequence"/>
</dbReference>
<reference evidence="4" key="1">
    <citation type="journal article" date="2017" name="bioRxiv">
        <title>Comparative analysis of the genomes of Stylophora pistillata and Acropora digitifera provides evidence for extensive differences between species of corals.</title>
        <authorList>
            <person name="Voolstra C.R."/>
            <person name="Li Y."/>
            <person name="Liew Y.J."/>
            <person name="Baumgarten S."/>
            <person name="Zoccola D."/>
            <person name="Flot J.-F."/>
            <person name="Tambutte S."/>
            <person name="Allemand D."/>
            <person name="Aranda M."/>
        </authorList>
    </citation>
    <scope>NUCLEOTIDE SEQUENCE [LARGE SCALE GENOMIC DNA]</scope>
</reference>
<gene>
    <name evidence="3" type="ORF">AWC38_SpisGene5245</name>
</gene>
<sequence>MFRLLHLIFLLNTLCLVQSVLPVYTPALNKHSGFERENAVRRYFSEGFTNAEITGFLALQHGIVLSVRTLKRILQRLELTRARYNNESPLERIVAAILEELENSCGSFLGYRQLTRRLRRKYNLQVRRDTVMKALRVLDPEGVERRQRRNPKRRRYVTSGPNFLWHVNGWDKPAPLGFFVHGAVDGFSRRILWLEVGSTNKNPRVIASNYLNAILQLGGVPRRMRCDRGTQNTIIGTLQQFFRWHDDDHFSGSGSFIEAKSTGNQRIEAWWSKFRQGGGGWWINFFKDLCDCAELWNTHNIQRLQRLEVEGGKPDVMSFTPEIYGTHNYLVNVYIEDVNLCKEMYAENCVDHNEDIEELVRLIKPDYSPPLNEREALELFSEIIQFLKLDHLI</sequence>
<feature type="chain" id="PRO_5012902760" description="Integrase core domain-containing protein" evidence="1">
    <location>
        <begin position="20"/>
        <end position="393"/>
    </location>
</feature>
<dbReference type="SUPFAM" id="SSF53098">
    <property type="entry name" value="Ribonuclease H-like"/>
    <property type="match status" value="1"/>
</dbReference>
<dbReference type="OrthoDB" id="5954938at2759"/>